<keyword evidence="6 7" id="KW-0472">Membrane</keyword>
<feature type="transmembrane region" description="Helical" evidence="7">
    <location>
        <begin position="183"/>
        <end position="209"/>
    </location>
</feature>
<name>A0A5R9GMP1_9BACL</name>
<dbReference type="InterPro" id="IPR035906">
    <property type="entry name" value="MetI-like_sf"/>
</dbReference>
<accession>A0A5R9GMP1</accession>
<comment type="similarity">
    <text evidence="7">Belongs to the binding-protein-dependent transport system permease family.</text>
</comment>
<feature type="transmembrane region" description="Helical" evidence="7">
    <location>
        <begin position="36"/>
        <end position="55"/>
    </location>
</feature>
<dbReference type="GO" id="GO:0055085">
    <property type="term" value="P:transmembrane transport"/>
    <property type="evidence" value="ECO:0007669"/>
    <property type="project" value="InterPro"/>
</dbReference>
<protein>
    <submittedName>
        <fullName evidence="9">Sugar ABC transporter permease</fullName>
    </submittedName>
</protein>
<feature type="transmembrane region" description="Helical" evidence="7">
    <location>
        <begin position="288"/>
        <end position="311"/>
    </location>
</feature>
<keyword evidence="10" id="KW-1185">Reference proteome</keyword>
<evidence type="ECO:0000256" key="1">
    <source>
        <dbReference type="ARBA" id="ARBA00004651"/>
    </source>
</evidence>
<dbReference type="InterPro" id="IPR050809">
    <property type="entry name" value="UgpAE/MalFG_permease"/>
</dbReference>
<sequence>MPAETEVNGNLRGTERGAPAVREASLLRRMAAHKTLYLLFIPVLLYYALVRYWPIGMAWIVAFKDLQLGAGVWQSEWVGLDNFRVMFTDPQLVKVLRNTVEISLLRLAVGFVPPIILAIMFHDLASNRFKKWTQTIVYIPHFFSWVIVFGIVFALFSTGSGFVNNMLEWFGLPRKEFFLDQDWFRPLLVGSAVWKEIGWGTIIYLAALASVDTQLYEAAAMDGAGPLRRVYHITLPSLVPVIIFLVCLNLGTILYAGGEQILLFYNQAVLDTADVVDTWIYRESLARLQFSIGTAMGLFQSFVGMLLVLATNAASKKYTGRGIW</sequence>
<evidence type="ECO:0000259" key="8">
    <source>
        <dbReference type="PROSITE" id="PS50928"/>
    </source>
</evidence>
<dbReference type="Pfam" id="PF00528">
    <property type="entry name" value="BPD_transp_1"/>
    <property type="match status" value="1"/>
</dbReference>
<dbReference type="CDD" id="cd06261">
    <property type="entry name" value="TM_PBP2"/>
    <property type="match status" value="1"/>
</dbReference>
<feature type="transmembrane region" description="Helical" evidence="7">
    <location>
        <begin position="102"/>
        <end position="121"/>
    </location>
</feature>
<dbReference type="SUPFAM" id="SSF161098">
    <property type="entry name" value="MetI-like"/>
    <property type="match status" value="1"/>
</dbReference>
<dbReference type="InterPro" id="IPR000515">
    <property type="entry name" value="MetI-like"/>
</dbReference>
<dbReference type="PANTHER" id="PTHR43227:SF11">
    <property type="entry name" value="BLL4140 PROTEIN"/>
    <property type="match status" value="1"/>
</dbReference>
<dbReference type="PROSITE" id="PS50928">
    <property type="entry name" value="ABC_TM1"/>
    <property type="match status" value="1"/>
</dbReference>
<evidence type="ECO:0000256" key="4">
    <source>
        <dbReference type="ARBA" id="ARBA00022692"/>
    </source>
</evidence>
<keyword evidence="5 7" id="KW-1133">Transmembrane helix</keyword>
<keyword evidence="2 7" id="KW-0813">Transport</keyword>
<feature type="transmembrane region" description="Helical" evidence="7">
    <location>
        <begin position="142"/>
        <end position="163"/>
    </location>
</feature>
<evidence type="ECO:0000313" key="10">
    <source>
        <dbReference type="Proteomes" id="UP000309676"/>
    </source>
</evidence>
<evidence type="ECO:0000313" key="9">
    <source>
        <dbReference type="EMBL" id="TLS53245.1"/>
    </source>
</evidence>
<evidence type="ECO:0000256" key="7">
    <source>
        <dbReference type="RuleBase" id="RU363032"/>
    </source>
</evidence>
<dbReference type="AlphaFoldDB" id="A0A5R9GMP1"/>
<reference evidence="9 10" key="1">
    <citation type="submission" date="2019-05" db="EMBL/GenBank/DDBJ databases">
        <authorList>
            <person name="Narsing Rao M.P."/>
            <person name="Li W.J."/>
        </authorList>
    </citation>
    <scope>NUCLEOTIDE SEQUENCE [LARGE SCALE GENOMIC DNA]</scope>
    <source>
        <strain evidence="9 10">SYSU_K30003</strain>
    </source>
</reference>
<dbReference type="OrthoDB" id="9785836at2"/>
<evidence type="ECO:0000256" key="6">
    <source>
        <dbReference type="ARBA" id="ARBA00023136"/>
    </source>
</evidence>
<evidence type="ECO:0000256" key="3">
    <source>
        <dbReference type="ARBA" id="ARBA00022475"/>
    </source>
</evidence>
<feature type="transmembrane region" description="Helical" evidence="7">
    <location>
        <begin position="230"/>
        <end position="256"/>
    </location>
</feature>
<proteinExistence type="inferred from homology"/>
<feature type="domain" description="ABC transmembrane type-1" evidence="8">
    <location>
        <begin position="96"/>
        <end position="311"/>
    </location>
</feature>
<keyword evidence="3" id="KW-1003">Cell membrane</keyword>
<comment type="caution">
    <text evidence="9">The sequence shown here is derived from an EMBL/GenBank/DDBJ whole genome shotgun (WGS) entry which is preliminary data.</text>
</comment>
<dbReference type="Proteomes" id="UP000309676">
    <property type="component" value="Unassembled WGS sequence"/>
</dbReference>
<dbReference type="Gene3D" id="1.10.3720.10">
    <property type="entry name" value="MetI-like"/>
    <property type="match status" value="1"/>
</dbReference>
<dbReference type="GO" id="GO:0005886">
    <property type="term" value="C:plasma membrane"/>
    <property type="evidence" value="ECO:0007669"/>
    <property type="project" value="UniProtKB-SubCell"/>
</dbReference>
<evidence type="ECO:0000256" key="5">
    <source>
        <dbReference type="ARBA" id="ARBA00022989"/>
    </source>
</evidence>
<dbReference type="PANTHER" id="PTHR43227">
    <property type="entry name" value="BLL4140 PROTEIN"/>
    <property type="match status" value="1"/>
</dbReference>
<dbReference type="RefSeq" id="WP_138193486.1">
    <property type="nucleotide sequence ID" value="NZ_VCIW01000003.1"/>
</dbReference>
<evidence type="ECO:0000256" key="2">
    <source>
        <dbReference type="ARBA" id="ARBA00022448"/>
    </source>
</evidence>
<organism evidence="9 10">
    <name type="scientific">Paenibacillus antri</name>
    <dbReference type="NCBI Taxonomy" id="2582848"/>
    <lineage>
        <taxon>Bacteria</taxon>
        <taxon>Bacillati</taxon>
        <taxon>Bacillota</taxon>
        <taxon>Bacilli</taxon>
        <taxon>Bacillales</taxon>
        <taxon>Paenibacillaceae</taxon>
        <taxon>Paenibacillus</taxon>
    </lineage>
</organism>
<dbReference type="EMBL" id="VCIW01000003">
    <property type="protein sequence ID" value="TLS53245.1"/>
    <property type="molecule type" value="Genomic_DNA"/>
</dbReference>
<comment type="subcellular location">
    <subcellularLocation>
        <location evidence="1 7">Cell membrane</location>
        <topology evidence="1 7">Multi-pass membrane protein</topology>
    </subcellularLocation>
</comment>
<keyword evidence="4 7" id="KW-0812">Transmembrane</keyword>
<gene>
    <name evidence="9" type="ORF">FE782_07740</name>
</gene>